<dbReference type="AlphaFoldDB" id="A0A915HSD3"/>
<dbReference type="Proteomes" id="UP000887565">
    <property type="component" value="Unplaced"/>
</dbReference>
<sequence>VINQWCGKKVGFSWHFLPNQFEHWTNSIYEIVPVILNKYNVLPSKKQKTTMKCKVNEDATTTTTTNITATAEQYNTTNVTILPMPPQQHNLLMIPQQPSLQLQNLLMATK</sequence>
<organism evidence="1 2">
    <name type="scientific">Romanomermis culicivorax</name>
    <name type="common">Nematode worm</name>
    <dbReference type="NCBI Taxonomy" id="13658"/>
    <lineage>
        <taxon>Eukaryota</taxon>
        <taxon>Metazoa</taxon>
        <taxon>Ecdysozoa</taxon>
        <taxon>Nematoda</taxon>
        <taxon>Enoplea</taxon>
        <taxon>Dorylaimia</taxon>
        <taxon>Mermithida</taxon>
        <taxon>Mermithoidea</taxon>
        <taxon>Mermithidae</taxon>
        <taxon>Romanomermis</taxon>
    </lineage>
</organism>
<keyword evidence="1" id="KW-1185">Reference proteome</keyword>
<proteinExistence type="predicted"/>
<reference evidence="2" key="1">
    <citation type="submission" date="2022-11" db="UniProtKB">
        <authorList>
            <consortium name="WormBaseParasite"/>
        </authorList>
    </citation>
    <scope>IDENTIFICATION</scope>
</reference>
<evidence type="ECO:0000313" key="2">
    <source>
        <dbReference type="WBParaSite" id="nRc.2.0.1.t04287-RA"/>
    </source>
</evidence>
<protein>
    <submittedName>
        <fullName evidence="2">Uncharacterized protein</fullName>
    </submittedName>
</protein>
<name>A0A915HSD3_ROMCU</name>
<accession>A0A915HSD3</accession>
<dbReference type="WBParaSite" id="nRc.2.0.1.t04287-RA">
    <property type="protein sequence ID" value="nRc.2.0.1.t04287-RA"/>
    <property type="gene ID" value="nRc.2.0.1.g04287"/>
</dbReference>
<evidence type="ECO:0000313" key="1">
    <source>
        <dbReference type="Proteomes" id="UP000887565"/>
    </source>
</evidence>